<reference evidence="1 2" key="1">
    <citation type="submission" date="2019-09" db="EMBL/GenBank/DDBJ databases">
        <title>Draft genome sequence of Ginsengibacter sp. BR5-29.</title>
        <authorList>
            <person name="Im W.-T."/>
        </authorList>
    </citation>
    <scope>NUCLEOTIDE SEQUENCE [LARGE SCALE GENOMIC DNA]</scope>
    <source>
        <strain evidence="1 2">BR5-29</strain>
    </source>
</reference>
<gene>
    <name evidence="1" type="ORF">FW778_04225</name>
</gene>
<dbReference type="AlphaFoldDB" id="A0A5J5IJM7"/>
<dbReference type="Pfam" id="PF14054">
    <property type="entry name" value="DUF4249"/>
    <property type="match status" value="1"/>
</dbReference>
<proteinExistence type="predicted"/>
<dbReference type="EMBL" id="VYQF01000001">
    <property type="protein sequence ID" value="KAA9041249.1"/>
    <property type="molecule type" value="Genomic_DNA"/>
</dbReference>
<comment type="caution">
    <text evidence="1">The sequence shown here is derived from an EMBL/GenBank/DDBJ whole genome shotgun (WGS) entry which is preliminary data.</text>
</comment>
<evidence type="ECO:0000313" key="2">
    <source>
        <dbReference type="Proteomes" id="UP000326903"/>
    </source>
</evidence>
<dbReference type="Proteomes" id="UP000326903">
    <property type="component" value="Unassembled WGS sequence"/>
</dbReference>
<sequence length="384" mass="43384">MKQLRYFIILSIICTGVYLSCRKPYSPPAISVDHRFLVIDGTLINSADSPSIFALSRTVKLTDSTFASSPETGATLSVEGENGDIHHFSELPGGFYRSAPIVLNPSSRYRLNITTFNGKQYSSDYVAVKQAPPIDSVTWQQQNDVMIYLDTHDPSNATKYYRWDFTETYQYEAPLNAELSQDHGNLYYVDNTPNQTFDCWRTVNSTDILLGSSVALSQDVISDAPVTIVPQNSQKISLRYSILVKQYALTEDAYQYFSILKKNTENLGSIFDAQPTQLTGNIHSVKNPGEVVIGFFSASSVTQKRLFITKNEVSNWHFVDTNLECGVKSIGHFALPDPRFFVWNYPDTAYYPYYFCGSSCLMIARRECVDCRVRGGTNQKPLYW</sequence>
<evidence type="ECO:0000313" key="1">
    <source>
        <dbReference type="EMBL" id="KAA9041249.1"/>
    </source>
</evidence>
<dbReference type="RefSeq" id="WP_150413338.1">
    <property type="nucleotide sequence ID" value="NZ_VYQF01000001.1"/>
</dbReference>
<protein>
    <submittedName>
        <fullName evidence="1">DUF4249 domain-containing protein</fullName>
    </submittedName>
</protein>
<keyword evidence="2" id="KW-1185">Reference proteome</keyword>
<organism evidence="1 2">
    <name type="scientific">Ginsengibacter hankyongi</name>
    <dbReference type="NCBI Taxonomy" id="2607284"/>
    <lineage>
        <taxon>Bacteria</taxon>
        <taxon>Pseudomonadati</taxon>
        <taxon>Bacteroidota</taxon>
        <taxon>Chitinophagia</taxon>
        <taxon>Chitinophagales</taxon>
        <taxon>Chitinophagaceae</taxon>
        <taxon>Ginsengibacter</taxon>
    </lineage>
</organism>
<accession>A0A5J5IJM7</accession>
<dbReference type="InterPro" id="IPR025345">
    <property type="entry name" value="DUF4249"/>
</dbReference>
<name>A0A5J5IJM7_9BACT</name>